<protein>
    <recommendedName>
        <fullName evidence="3">RloB domain-containing protein</fullName>
    </recommendedName>
</protein>
<name>A0A5M3W2W7_9ACTN</name>
<gene>
    <name evidence="1" type="ORF">Acor_44280</name>
</gene>
<comment type="caution">
    <text evidence="1">The sequence shown here is derived from an EMBL/GenBank/DDBJ whole genome shotgun (WGS) entry which is preliminary data.</text>
</comment>
<dbReference type="Pfam" id="PF13707">
    <property type="entry name" value="RloB"/>
    <property type="match status" value="1"/>
</dbReference>
<dbReference type="OrthoDB" id="9796523at2"/>
<organism evidence="1 2">
    <name type="scientific">Acrocarpospora corrugata</name>
    <dbReference type="NCBI Taxonomy" id="35763"/>
    <lineage>
        <taxon>Bacteria</taxon>
        <taxon>Bacillati</taxon>
        <taxon>Actinomycetota</taxon>
        <taxon>Actinomycetes</taxon>
        <taxon>Streptosporangiales</taxon>
        <taxon>Streptosporangiaceae</taxon>
        <taxon>Acrocarpospora</taxon>
    </lineage>
</organism>
<evidence type="ECO:0000313" key="2">
    <source>
        <dbReference type="Proteomes" id="UP000334990"/>
    </source>
</evidence>
<dbReference type="AlphaFoldDB" id="A0A5M3W2W7"/>
<dbReference type="InterPro" id="IPR025591">
    <property type="entry name" value="RloB"/>
</dbReference>
<proteinExistence type="predicted"/>
<evidence type="ECO:0008006" key="3">
    <source>
        <dbReference type="Google" id="ProtNLM"/>
    </source>
</evidence>
<keyword evidence="2" id="KW-1185">Reference proteome</keyword>
<dbReference type="EMBL" id="BLAD01000057">
    <property type="protein sequence ID" value="GES02362.1"/>
    <property type="molecule type" value="Genomic_DNA"/>
</dbReference>
<dbReference type="Proteomes" id="UP000334990">
    <property type="component" value="Unassembled WGS sequence"/>
</dbReference>
<sequence length="210" mass="24188">MSPRQPKDNKGLTRRSSIERRSFLERRSSGTRVERKRFLILCEGETEERYFLGMRTRGGPVLDVVNPKIDHLGVIEEAQRRRRTDDYDDSDEVWCVLDTELEPKLTERMLAKAGINVRLALSTPCFDFWLLLHHKDHRAPFQAAGEVEKALKRVVPGWSKGGTRIADFVDGIDDACRRARAIEPEGKDHMRNPSTSVWKLVEFVRAISDE</sequence>
<evidence type="ECO:0000313" key="1">
    <source>
        <dbReference type="EMBL" id="GES02362.1"/>
    </source>
</evidence>
<accession>A0A5M3W2W7</accession>
<dbReference type="RefSeq" id="WP_155338584.1">
    <property type="nucleotide sequence ID" value="NZ_BAAABN010000002.1"/>
</dbReference>
<reference evidence="1 2" key="1">
    <citation type="submission" date="2019-10" db="EMBL/GenBank/DDBJ databases">
        <title>Whole genome shotgun sequence of Acrocarpospora corrugata NBRC 13972.</title>
        <authorList>
            <person name="Ichikawa N."/>
            <person name="Kimura A."/>
            <person name="Kitahashi Y."/>
            <person name="Komaki H."/>
            <person name="Oguchi A."/>
        </authorList>
    </citation>
    <scope>NUCLEOTIDE SEQUENCE [LARGE SCALE GENOMIC DNA]</scope>
    <source>
        <strain evidence="1 2">NBRC 13972</strain>
    </source>
</reference>